<dbReference type="GO" id="GO:0000166">
    <property type="term" value="F:nucleotide binding"/>
    <property type="evidence" value="ECO:0007669"/>
    <property type="project" value="InterPro"/>
</dbReference>
<gene>
    <name evidence="4" type="ORF">FRC96_12360</name>
</gene>
<dbReference type="AlphaFoldDB" id="A0A5C6XCP7"/>
<dbReference type="Proteomes" id="UP000321046">
    <property type="component" value="Unassembled WGS sequence"/>
</dbReference>
<evidence type="ECO:0000259" key="3">
    <source>
        <dbReference type="Pfam" id="PF22725"/>
    </source>
</evidence>
<dbReference type="OrthoDB" id="9793050at2"/>
<keyword evidence="1" id="KW-0560">Oxidoreductase</keyword>
<dbReference type="Gene3D" id="3.30.360.10">
    <property type="entry name" value="Dihydrodipicolinate Reductase, domain 2"/>
    <property type="match status" value="1"/>
</dbReference>
<dbReference type="InterPro" id="IPR050463">
    <property type="entry name" value="Gfo/Idh/MocA_oxidrdct_glycsds"/>
</dbReference>
<dbReference type="InterPro" id="IPR055170">
    <property type="entry name" value="GFO_IDH_MocA-like_dom"/>
</dbReference>
<evidence type="ECO:0000313" key="4">
    <source>
        <dbReference type="EMBL" id="TXD34846.1"/>
    </source>
</evidence>
<dbReference type="GO" id="GO:0016491">
    <property type="term" value="F:oxidoreductase activity"/>
    <property type="evidence" value="ECO:0007669"/>
    <property type="project" value="UniProtKB-KW"/>
</dbReference>
<accession>A0A5C6XCP7</accession>
<dbReference type="PANTHER" id="PTHR43818:SF11">
    <property type="entry name" value="BCDNA.GH03377"/>
    <property type="match status" value="1"/>
</dbReference>
<reference evidence="4 5" key="1">
    <citation type="submission" date="2019-08" db="EMBL/GenBank/DDBJ databases">
        <title>Bradymonadales sp. TMQ2.</title>
        <authorList>
            <person name="Liang Q."/>
        </authorList>
    </citation>
    <scope>NUCLEOTIDE SEQUENCE [LARGE SCALE GENOMIC DNA]</scope>
    <source>
        <strain evidence="4 5">TMQ2</strain>
    </source>
</reference>
<dbReference type="Pfam" id="PF01408">
    <property type="entry name" value="GFO_IDH_MocA"/>
    <property type="match status" value="1"/>
</dbReference>
<name>A0A5C6XCP7_9DELT</name>
<evidence type="ECO:0000259" key="2">
    <source>
        <dbReference type="Pfam" id="PF01408"/>
    </source>
</evidence>
<dbReference type="SUPFAM" id="SSF55347">
    <property type="entry name" value="Glyceraldehyde-3-phosphate dehydrogenase-like, C-terminal domain"/>
    <property type="match status" value="1"/>
</dbReference>
<proteinExistence type="predicted"/>
<dbReference type="SUPFAM" id="SSF51735">
    <property type="entry name" value="NAD(P)-binding Rossmann-fold domains"/>
    <property type="match status" value="1"/>
</dbReference>
<comment type="caution">
    <text evidence="4">The sequence shown here is derived from an EMBL/GenBank/DDBJ whole genome shotgun (WGS) entry which is preliminary data.</text>
</comment>
<sequence length="367" mass="40978">MESEAETSMARLKVGIVGAGSISELHARGYQEDPRAEIVAVCDRDEDRAIQRSLDWGARAYYTNFSEMLENKDIDAVEILTPHYLHASQVIDALQAGKHVSVERPLALSIEEANQVVQTARQVGKIVQVYEPCLFYKPLLDARNLIDAGEIGKPTGIRVAMTVAKGQSDVWDFASIEDEASLWRFDPQLSGGSPMLYDVGYQTFCIALFLIGNVEKIEVWRSETAIREGLKLDAPTVAMWKHFQQDCYGTMTLNYAPERKLRTPYHPLEATIAVEGTRGTIDIIRSSDPTQLEAPVELRRDSRKVAYGQRNTAFEDSFVRATRNFIGACLGEEDPLLGANEARQLLLLTLAYQESSRRGRAVNLQHG</sequence>
<evidence type="ECO:0000313" key="5">
    <source>
        <dbReference type="Proteomes" id="UP000321046"/>
    </source>
</evidence>
<protein>
    <submittedName>
        <fullName evidence="4">Gfo/Idh/MocA family oxidoreductase</fullName>
    </submittedName>
</protein>
<dbReference type="InterPro" id="IPR036291">
    <property type="entry name" value="NAD(P)-bd_dom_sf"/>
</dbReference>
<organism evidence="4 5">
    <name type="scientific">Lujinxingia vulgaris</name>
    <dbReference type="NCBI Taxonomy" id="2600176"/>
    <lineage>
        <taxon>Bacteria</taxon>
        <taxon>Deltaproteobacteria</taxon>
        <taxon>Bradymonadales</taxon>
        <taxon>Lujinxingiaceae</taxon>
        <taxon>Lujinxingia</taxon>
    </lineage>
</organism>
<dbReference type="Gene3D" id="3.40.50.720">
    <property type="entry name" value="NAD(P)-binding Rossmann-like Domain"/>
    <property type="match status" value="1"/>
</dbReference>
<dbReference type="EMBL" id="VOSL01000053">
    <property type="protein sequence ID" value="TXD34846.1"/>
    <property type="molecule type" value="Genomic_DNA"/>
</dbReference>
<evidence type="ECO:0000256" key="1">
    <source>
        <dbReference type="ARBA" id="ARBA00023002"/>
    </source>
</evidence>
<dbReference type="Pfam" id="PF22725">
    <property type="entry name" value="GFO_IDH_MocA_C3"/>
    <property type="match status" value="1"/>
</dbReference>
<feature type="domain" description="Gfo/Idh/MocA-like oxidoreductase N-terminal" evidence="2">
    <location>
        <begin position="12"/>
        <end position="130"/>
    </location>
</feature>
<dbReference type="InterPro" id="IPR000683">
    <property type="entry name" value="Gfo/Idh/MocA-like_OxRdtase_N"/>
</dbReference>
<feature type="domain" description="GFO/IDH/MocA-like oxidoreductase" evidence="3">
    <location>
        <begin position="141"/>
        <end position="281"/>
    </location>
</feature>
<dbReference type="PANTHER" id="PTHR43818">
    <property type="entry name" value="BCDNA.GH03377"/>
    <property type="match status" value="1"/>
</dbReference>